<dbReference type="Pfam" id="PF02891">
    <property type="entry name" value="zf-MIZ"/>
    <property type="match status" value="1"/>
</dbReference>
<evidence type="ECO:0000256" key="7">
    <source>
        <dbReference type="ARBA" id="ARBA00022833"/>
    </source>
</evidence>
<feature type="compositionally biased region" description="Basic and acidic residues" evidence="9">
    <location>
        <begin position="442"/>
        <end position="458"/>
    </location>
</feature>
<proteinExistence type="inferred from homology"/>
<evidence type="ECO:0000256" key="3">
    <source>
        <dbReference type="ARBA" id="ARBA00022679"/>
    </source>
</evidence>
<evidence type="ECO:0000259" key="10">
    <source>
        <dbReference type="PROSITE" id="PS50800"/>
    </source>
</evidence>
<gene>
    <name evidence="13" type="ORF">SUNI508_04364</name>
</gene>
<accession>A0ABR2V829</accession>
<dbReference type="InterPro" id="IPR023321">
    <property type="entry name" value="PINIT"/>
</dbReference>
<protein>
    <submittedName>
        <fullName evidence="13">Transport protein particle component-domain-containing protein</fullName>
    </submittedName>
</protein>
<evidence type="ECO:0000256" key="6">
    <source>
        <dbReference type="ARBA" id="ARBA00022786"/>
    </source>
</evidence>
<reference evidence="13 14" key="1">
    <citation type="journal article" date="2024" name="J. Plant Pathol.">
        <title>Sequence and assembly of the genome of Seiridium unicorne, isolate CBS 538.82, causal agent of cypress canker disease.</title>
        <authorList>
            <person name="Scali E."/>
            <person name="Rocca G.D."/>
            <person name="Danti R."/>
            <person name="Garbelotto M."/>
            <person name="Barberini S."/>
            <person name="Baroncelli R."/>
            <person name="Emiliani G."/>
        </authorList>
    </citation>
    <scope>NUCLEOTIDE SEQUENCE [LARGE SCALE GENOMIC DNA]</scope>
    <source>
        <strain evidence="13 14">BM-138-508</strain>
    </source>
</reference>
<dbReference type="InterPro" id="IPR038654">
    <property type="entry name" value="PINIT_sf"/>
</dbReference>
<evidence type="ECO:0000313" key="14">
    <source>
        <dbReference type="Proteomes" id="UP001408356"/>
    </source>
</evidence>
<dbReference type="Pfam" id="PF14324">
    <property type="entry name" value="PINIT"/>
    <property type="match status" value="1"/>
</dbReference>
<feature type="domain" description="SP-RING-type" evidence="11">
    <location>
        <begin position="352"/>
        <end position="437"/>
    </location>
</feature>
<dbReference type="InterPro" id="IPR003034">
    <property type="entry name" value="SAP_dom"/>
</dbReference>
<dbReference type="SMART" id="SM00513">
    <property type="entry name" value="SAP"/>
    <property type="match status" value="1"/>
</dbReference>
<dbReference type="PANTHER" id="PTHR10782:SF4">
    <property type="entry name" value="TONALLI, ISOFORM E"/>
    <property type="match status" value="1"/>
</dbReference>
<name>A0ABR2V829_9PEZI</name>
<evidence type="ECO:0000313" key="13">
    <source>
        <dbReference type="EMBL" id="KAK9423070.1"/>
    </source>
</evidence>
<evidence type="ECO:0000256" key="9">
    <source>
        <dbReference type="SAM" id="MobiDB-lite"/>
    </source>
</evidence>
<comment type="similarity">
    <text evidence="2">Belongs to the PIAS family.</text>
</comment>
<dbReference type="PROSITE" id="PS51044">
    <property type="entry name" value="ZF_SP_RING"/>
    <property type="match status" value="1"/>
</dbReference>
<evidence type="ECO:0000256" key="4">
    <source>
        <dbReference type="ARBA" id="ARBA00022723"/>
    </source>
</evidence>
<dbReference type="Proteomes" id="UP001408356">
    <property type="component" value="Unassembled WGS sequence"/>
</dbReference>
<dbReference type="PANTHER" id="PTHR10782">
    <property type="entry name" value="ZINC FINGER MIZ DOMAIN-CONTAINING PROTEIN"/>
    <property type="match status" value="1"/>
</dbReference>
<dbReference type="Gene3D" id="3.30.40.10">
    <property type="entry name" value="Zinc/RING finger domain, C3HC4 (zinc finger)"/>
    <property type="match status" value="1"/>
</dbReference>
<feature type="compositionally biased region" description="Polar residues" evidence="9">
    <location>
        <begin position="488"/>
        <end position="514"/>
    </location>
</feature>
<evidence type="ECO:0000256" key="1">
    <source>
        <dbReference type="ARBA" id="ARBA00004718"/>
    </source>
</evidence>
<organism evidence="13 14">
    <name type="scientific">Seiridium unicorne</name>
    <dbReference type="NCBI Taxonomy" id="138068"/>
    <lineage>
        <taxon>Eukaryota</taxon>
        <taxon>Fungi</taxon>
        <taxon>Dikarya</taxon>
        <taxon>Ascomycota</taxon>
        <taxon>Pezizomycotina</taxon>
        <taxon>Sordariomycetes</taxon>
        <taxon>Xylariomycetidae</taxon>
        <taxon>Amphisphaeriales</taxon>
        <taxon>Sporocadaceae</taxon>
        <taxon>Seiridium</taxon>
    </lineage>
</organism>
<evidence type="ECO:0000259" key="12">
    <source>
        <dbReference type="PROSITE" id="PS51466"/>
    </source>
</evidence>
<evidence type="ECO:0000256" key="8">
    <source>
        <dbReference type="PROSITE-ProRule" id="PRU00452"/>
    </source>
</evidence>
<evidence type="ECO:0000256" key="2">
    <source>
        <dbReference type="ARBA" id="ARBA00005383"/>
    </source>
</evidence>
<dbReference type="EMBL" id="JARVKF010000090">
    <property type="protein sequence ID" value="KAK9423070.1"/>
    <property type="molecule type" value="Genomic_DNA"/>
</dbReference>
<keyword evidence="4" id="KW-0479">Metal-binding</keyword>
<dbReference type="SUPFAM" id="SSF57850">
    <property type="entry name" value="RING/U-box"/>
    <property type="match status" value="1"/>
</dbReference>
<keyword evidence="6" id="KW-0833">Ubl conjugation pathway</keyword>
<dbReference type="InterPro" id="IPR004181">
    <property type="entry name" value="Znf_MIZ"/>
</dbReference>
<dbReference type="PROSITE" id="PS50800">
    <property type="entry name" value="SAP"/>
    <property type="match status" value="1"/>
</dbReference>
<feature type="region of interest" description="Disordered" evidence="9">
    <location>
        <begin position="97"/>
        <end position="128"/>
    </location>
</feature>
<feature type="region of interest" description="Disordered" evidence="9">
    <location>
        <begin position="434"/>
        <end position="562"/>
    </location>
</feature>
<dbReference type="InterPro" id="IPR013083">
    <property type="entry name" value="Znf_RING/FYVE/PHD"/>
</dbReference>
<dbReference type="Pfam" id="PF02037">
    <property type="entry name" value="SAP"/>
    <property type="match status" value="1"/>
</dbReference>
<feature type="domain" description="SAP" evidence="10">
    <location>
        <begin position="17"/>
        <end position="51"/>
    </location>
</feature>
<comment type="pathway">
    <text evidence="1">Protein modification; protein sumoylation.</text>
</comment>
<evidence type="ECO:0000259" key="11">
    <source>
        <dbReference type="PROSITE" id="PS51044"/>
    </source>
</evidence>
<evidence type="ECO:0000256" key="5">
    <source>
        <dbReference type="ARBA" id="ARBA00022771"/>
    </source>
</evidence>
<keyword evidence="3" id="KW-0808">Transferase</keyword>
<sequence>MSSSHSRAEIEQLKVKLSTLLNKQLQNICQVCGLKTSGIKADLQRRIIYALYEHSTSDPSTYAHIKESINNVMAGSGRGSHHANGASSAGAFGRGAGGYSTNTNGSSHLSPSPHLQPPAFGQSGFSGYGGAQVRGGGGGGYGGGASSAAVPQRPGMVPLRHSSHGNLHGLMNRPALQFKPSPFYRMEQMVGSVKTLEIMSQHRNSTTIALKTSEHHALTRCVLDKTLRIMVFCAGDDRGSQDISFPHQSELKVNGGEIKANLRGLKGKAGSTRPVDITDSLRLDKSSYTNNIEFTYALTTKVKKNQNSQLPQKFYFAIFVCKLIPVNELVARIKGKKIPKASVLKELTKAANDPDVVATSQVLSLKCPLTYGRLKNPCRSTMCSHIQCFDVTSYLYLQEQGPQWVCPICNHSATFENLAIDEYVKDILDRTHEDTDQVTIEPDGKWRTEAPAEPEPKRARVSAAHSMSSIKVDDDDDIVALDDFSPPSRRTTQTPNRSTLGTPAANGSSSTPSGTRKRTAEVIDLTLSSDDEDDAPIRPPPKRQNTTVPSVPDWTFPAPFHN</sequence>
<keyword evidence="14" id="KW-1185">Reference proteome</keyword>
<comment type="caution">
    <text evidence="13">The sequence shown here is derived from an EMBL/GenBank/DDBJ whole genome shotgun (WGS) entry which is preliminary data.</text>
</comment>
<dbReference type="Gene3D" id="2.60.120.780">
    <property type="entry name" value="PINIT domain"/>
    <property type="match status" value="1"/>
</dbReference>
<dbReference type="PROSITE" id="PS51466">
    <property type="entry name" value="PINIT"/>
    <property type="match status" value="1"/>
</dbReference>
<keyword evidence="7" id="KW-0862">Zinc</keyword>
<keyword evidence="5 8" id="KW-0863">Zinc-finger</keyword>
<feature type="domain" description="PINIT" evidence="12">
    <location>
        <begin position="164"/>
        <end position="324"/>
    </location>
</feature>